<dbReference type="InterPro" id="IPR039424">
    <property type="entry name" value="SBP_5"/>
</dbReference>
<protein>
    <submittedName>
        <fullName evidence="6">ABC transporter substrate-binding protein</fullName>
    </submittedName>
</protein>
<dbReference type="RefSeq" id="WP_133218865.1">
    <property type="nucleotide sequence ID" value="NZ_NRSG01000022.1"/>
</dbReference>
<name>A0ABS1CSZ6_9PROT</name>
<feature type="signal peptide" evidence="4">
    <location>
        <begin position="1"/>
        <end position="26"/>
    </location>
</feature>
<dbReference type="InterPro" id="IPR000914">
    <property type="entry name" value="SBP_5_dom"/>
</dbReference>
<dbReference type="SUPFAM" id="SSF53850">
    <property type="entry name" value="Periplasmic binding protein-like II"/>
    <property type="match status" value="1"/>
</dbReference>
<reference evidence="6 7" key="1">
    <citation type="journal article" date="2020" name="Microorganisms">
        <title>Osmotic Adaptation and Compatible Solute Biosynthesis of Phototrophic Bacteria as Revealed from Genome Analyses.</title>
        <authorList>
            <person name="Imhoff J.F."/>
            <person name="Rahn T."/>
            <person name="Kunzel S."/>
            <person name="Keller A."/>
            <person name="Neulinger S.C."/>
        </authorList>
    </citation>
    <scope>NUCLEOTIDE SEQUENCE [LARGE SCALE GENOMIC DNA]</scope>
    <source>
        <strain evidence="6 7">DSM 15382</strain>
    </source>
</reference>
<dbReference type="Gene3D" id="3.10.105.10">
    <property type="entry name" value="Dipeptide-binding Protein, Domain 3"/>
    <property type="match status" value="1"/>
</dbReference>
<dbReference type="Gene3D" id="3.40.190.10">
    <property type="entry name" value="Periplasmic binding protein-like II"/>
    <property type="match status" value="1"/>
</dbReference>
<feature type="chain" id="PRO_5047407148" evidence="4">
    <location>
        <begin position="27"/>
        <end position="532"/>
    </location>
</feature>
<evidence type="ECO:0000313" key="7">
    <source>
        <dbReference type="Proteomes" id="UP000697995"/>
    </source>
</evidence>
<dbReference type="Gene3D" id="3.90.76.10">
    <property type="entry name" value="Dipeptide-binding Protein, Domain 1"/>
    <property type="match status" value="1"/>
</dbReference>
<organism evidence="6 7">
    <name type="scientific">Paracraurococcus ruber</name>
    <dbReference type="NCBI Taxonomy" id="77675"/>
    <lineage>
        <taxon>Bacteria</taxon>
        <taxon>Pseudomonadati</taxon>
        <taxon>Pseudomonadota</taxon>
        <taxon>Alphaproteobacteria</taxon>
        <taxon>Acetobacterales</taxon>
        <taxon>Roseomonadaceae</taxon>
        <taxon>Paracraurococcus</taxon>
    </lineage>
</organism>
<accession>A0ABS1CSZ6</accession>
<feature type="domain" description="Solute-binding protein family 5" evidence="5">
    <location>
        <begin position="75"/>
        <end position="438"/>
    </location>
</feature>
<comment type="similarity">
    <text evidence="2">Belongs to the bacterial solute-binding protein 5 family.</text>
</comment>
<keyword evidence="3 4" id="KW-0732">Signal</keyword>
<evidence type="ECO:0000256" key="3">
    <source>
        <dbReference type="ARBA" id="ARBA00022729"/>
    </source>
</evidence>
<proteinExistence type="inferred from homology"/>
<evidence type="ECO:0000256" key="1">
    <source>
        <dbReference type="ARBA" id="ARBA00004418"/>
    </source>
</evidence>
<dbReference type="CDD" id="cd08502">
    <property type="entry name" value="PBP2_NikA_DppA_OppA_like_16"/>
    <property type="match status" value="1"/>
</dbReference>
<dbReference type="EMBL" id="NRSG01000022">
    <property type="protein sequence ID" value="MBK1657599.1"/>
    <property type="molecule type" value="Genomic_DNA"/>
</dbReference>
<evidence type="ECO:0000259" key="5">
    <source>
        <dbReference type="Pfam" id="PF00496"/>
    </source>
</evidence>
<evidence type="ECO:0000256" key="2">
    <source>
        <dbReference type="ARBA" id="ARBA00005695"/>
    </source>
</evidence>
<evidence type="ECO:0000256" key="4">
    <source>
        <dbReference type="SAM" id="SignalP"/>
    </source>
</evidence>
<keyword evidence="7" id="KW-1185">Reference proteome</keyword>
<dbReference type="Proteomes" id="UP000697995">
    <property type="component" value="Unassembled WGS sequence"/>
</dbReference>
<dbReference type="PIRSF" id="PIRSF002741">
    <property type="entry name" value="MppA"/>
    <property type="match status" value="1"/>
</dbReference>
<comment type="caution">
    <text evidence="6">The sequence shown here is derived from an EMBL/GenBank/DDBJ whole genome shotgun (WGS) entry which is preliminary data.</text>
</comment>
<sequence>MQRRNLMLGGAAMAMAAPGLSMPGLAQPAGTRVLKFIPQSDLGILDPIITTAYVTRHHGFMVFDTLFGMDGNFRISPQMAEGHAVEADGLRWTITLRPGLKFHDGTPVLARDCVASIRRWAPRHPLGQELVARLEEMSAPDDRRILFRLKRPYPLLAEALGSLVTPCCFIMPERLAQTDGARQVPEMVGSGPFRFKADERVQGSRFVYERFADYVPREAGEASWTAGPKRVNLDRVEWIVTPDASTAAAALQNGEMDWWEVPTSDLLPLIRRNRNLVLDMPNPTGLLGWGRFNHLHPPFDNPRIRRALMGAVNQADYMTAVTGTDRSLWRENVGFFPPETPLASDAGLEALRGPRDFDKVKREIEAAGYKGEKVVLLAATDFPTLNALGQVGNDMLRRAGMNVEFVATDWGSVIARRASREPPERGGWSIFFTFWTGLDNINPGVHQPMRGNGRDGWWGWATSERLEALRQRWFDAPDLAAQQAAAREMQQVAFEEAPTLPLGQYFQATAYRRSLTEVPKGMPLFWSLKKAA</sequence>
<gene>
    <name evidence="6" type="ORF">CKO45_05070</name>
</gene>
<dbReference type="PANTHER" id="PTHR30290">
    <property type="entry name" value="PERIPLASMIC BINDING COMPONENT OF ABC TRANSPORTER"/>
    <property type="match status" value="1"/>
</dbReference>
<comment type="subcellular location">
    <subcellularLocation>
        <location evidence="1">Periplasm</location>
    </subcellularLocation>
</comment>
<dbReference type="PANTHER" id="PTHR30290:SF38">
    <property type="entry name" value="D,D-DIPEPTIDE-BINDING PERIPLASMIC PROTEIN DDPA-RELATED"/>
    <property type="match status" value="1"/>
</dbReference>
<dbReference type="InterPro" id="IPR030678">
    <property type="entry name" value="Peptide/Ni-bd"/>
</dbReference>
<dbReference type="Pfam" id="PF00496">
    <property type="entry name" value="SBP_bac_5"/>
    <property type="match status" value="1"/>
</dbReference>
<evidence type="ECO:0000313" key="6">
    <source>
        <dbReference type="EMBL" id="MBK1657599.1"/>
    </source>
</evidence>